<dbReference type="InParanoid" id="J9DJ80"/>
<keyword evidence="4" id="KW-0067">ATP-binding</keyword>
<dbReference type="GO" id="GO:0005524">
    <property type="term" value="F:ATP binding"/>
    <property type="evidence" value="ECO:0007669"/>
    <property type="project" value="InterPro"/>
</dbReference>
<evidence type="ECO:0000259" key="6">
    <source>
        <dbReference type="PROSITE" id="PS51192"/>
    </source>
</evidence>
<dbReference type="InterPro" id="IPR049730">
    <property type="entry name" value="SNF2/RAD54-like_C"/>
</dbReference>
<dbReference type="PANTHER" id="PTHR45629">
    <property type="entry name" value="SNF2/RAD54 FAMILY MEMBER"/>
    <property type="match status" value="1"/>
</dbReference>
<keyword evidence="9" id="KW-1185">Reference proteome</keyword>
<dbReference type="AlphaFoldDB" id="J9DJ80"/>
<dbReference type="VEuPathDB" id="MicrosporidiaDB:EDEG_00031"/>
<evidence type="ECO:0000259" key="7">
    <source>
        <dbReference type="PROSITE" id="PS51194"/>
    </source>
</evidence>
<dbReference type="GO" id="GO:0008094">
    <property type="term" value="F:ATP-dependent activity, acting on DNA"/>
    <property type="evidence" value="ECO:0007669"/>
    <property type="project" value="TreeGrafter"/>
</dbReference>
<evidence type="ECO:0000256" key="1">
    <source>
        <dbReference type="ARBA" id="ARBA00004123"/>
    </source>
</evidence>
<dbReference type="GO" id="GO:0005634">
    <property type="term" value="C:nucleus"/>
    <property type="evidence" value="ECO:0007669"/>
    <property type="project" value="UniProtKB-SubCell"/>
</dbReference>
<dbReference type="SMART" id="SM00487">
    <property type="entry name" value="DEXDc"/>
    <property type="match status" value="1"/>
</dbReference>
<evidence type="ECO:0000313" key="8">
    <source>
        <dbReference type="EMBL" id="EJW01437.1"/>
    </source>
</evidence>
<dbReference type="GO" id="GO:0016787">
    <property type="term" value="F:hydrolase activity"/>
    <property type="evidence" value="ECO:0007669"/>
    <property type="project" value="UniProtKB-KW"/>
</dbReference>
<dbReference type="SMART" id="SM00490">
    <property type="entry name" value="HELICc"/>
    <property type="match status" value="1"/>
</dbReference>
<dbReference type="SUPFAM" id="SSF52540">
    <property type="entry name" value="P-loop containing nucleoside triphosphate hydrolases"/>
    <property type="match status" value="2"/>
</dbReference>
<dbReference type="PANTHER" id="PTHR45629:SF7">
    <property type="entry name" value="DNA EXCISION REPAIR PROTEIN ERCC-6-RELATED"/>
    <property type="match status" value="1"/>
</dbReference>
<dbReference type="Proteomes" id="UP000003163">
    <property type="component" value="Unassembled WGS sequence"/>
</dbReference>
<keyword evidence="2" id="KW-0547">Nucleotide-binding</keyword>
<dbReference type="EMBL" id="AFBI03000001">
    <property type="protein sequence ID" value="EJW01437.1"/>
    <property type="molecule type" value="Genomic_DNA"/>
</dbReference>
<reference evidence="8 9" key="1">
    <citation type="submission" date="2011-08" db="EMBL/GenBank/DDBJ databases">
        <authorList>
            <person name="Liu Z.J."/>
            <person name="Shi F.L."/>
            <person name="Lu J.Q."/>
            <person name="Li M."/>
            <person name="Wang Z.L."/>
        </authorList>
    </citation>
    <scope>NUCLEOTIDE SEQUENCE [LARGE SCALE GENOMIC DNA]</scope>
    <source>
        <strain evidence="8 9">USNM 41457</strain>
    </source>
</reference>
<dbReference type="Gene3D" id="3.40.50.300">
    <property type="entry name" value="P-loop containing nucleotide triphosphate hydrolases"/>
    <property type="match status" value="1"/>
</dbReference>
<dbReference type="FunFam" id="3.40.50.10810:FF:000019">
    <property type="entry name" value="DNA excision repair protein ERCC-6-like 2 isoform X1"/>
    <property type="match status" value="1"/>
</dbReference>
<dbReference type="GO" id="GO:0006283">
    <property type="term" value="P:transcription-coupled nucleotide-excision repair"/>
    <property type="evidence" value="ECO:0007669"/>
    <property type="project" value="TreeGrafter"/>
</dbReference>
<dbReference type="STRING" id="1003232.J9DJ80"/>
<dbReference type="FunCoup" id="J9DJ80">
    <property type="interactions" value="71"/>
</dbReference>
<evidence type="ECO:0000256" key="3">
    <source>
        <dbReference type="ARBA" id="ARBA00022801"/>
    </source>
</evidence>
<dbReference type="InterPro" id="IPR038718">
    <property type="entry name" value="SNF2-like_sf"/>
</dbReference>
<dbReference type="Gene3D" id="3.40.50.10810">
    <property type="entry name" value="Tandem AAA-ATPase domain"/>
    <property type="match status" value="1"/>
</dbReference>
<feature type="domain" description="Helicase C-terminal" evidence="7">
    <location>
        <begin position="562"/>
        <end position="720"/>
    </location>
</feature>
<evidence type="ECO:0000313" key="9">
    <source>
        <dbReference type="Proteomes" id="UP000003163"/>
    </source>
</evidence>
<sequence length="793" mass="92536">MEFDKMKEINFEQSCNEEKILNDFYDFPDDFNKFNDEEQTLDKLIDKKTDNNTVKKIKNEKTTQTFDDKDKSSDVNFLKKANDGCNKIEFNEDDEAKFIDVNINTELSLNQPDNFILSLKNIQSLNIEIEPIKRRRVSLNDNSSNEDSCSESTLCGNGILDSDNEEEHCFDIHDKNQENLNYIEACDLADSEFKNNLIDMGKNDTYEIQIHPARSKKCISDVLVKLKNFYADLRKDGHIIEDIVVPSFIWEKLFDYQKESIKWFYELYKKEVGAVLADEMGLGKTLQVIAFLSALYISNKIKFTLIIVPSTLLNQWVTEFKKFFPFLRIILIHKSHTDNISKLFKEITKCFCVVLISYDGYKTYGSHLRNINFDYIVLDEGHKIKNKDSNISLQISRLVCKNKIVLSGTPIQNNLKELWAIFNFVNYGLLGTHEEFVTEYEDPIKNGGYRGATEEVVHKAYTKSRMLRNLIKPFIMRRLKSEVAGELPNKTDLVIFCKLTDIQESLYQKELESEFIYKILIGKQSCMPGLMSLRKICNHPYLFTRNSTYKDDIVKNSGKMKKVDELLQKWRSEGKKALIFTQMIGMIELLEIYMAENDFSYLKMDGKTSLKTREEYIDKFNSDDNIFAFLLTTRVGGLGLNLVGASRIIIYDPDWNPSTDSQAKERAYRYGQEKDVKIYRLIAAGTIEEKIYNRQIFKNMLSQKILSDPKLSKFFEKDDLNELFTYEKPTERIEVMKFIEKKDGLDFFSGGDVSNDLKNKFNRFGDKELLSDAEMIDFIRLREKYENSAYKKR</sequence>
<keyword evidence="5" id="KW-0539">Nucleus</keyword>
<dbReference type="InterPro" id="IPR014001">
    <property type="entry name" value="Helicase_ATP-bd"/>
</dbReference>
<dbReference type="InterPro" id="IPR050496">
    <property type="entry name" value="SNF2_RAD54_helicase_repair"/>
</dbReference>
<accession>J9DJ80</accession>
<comment type="subcellular location">
    <subcellularLocation>
        <location evidence="1">Nucleus</location>
    </subcellularLocation>
</comment>
<dbReference type="InterPro" id="IPR001650">
    <property type="entry name" value="Helicase_C-like"/>
</dbReference>
<reference evidence="9" key="2">
    <citation type="submission" date="2015-07" db="EMBL/GenBank/DDBJ databases">
        <title>Contrasting host-pathogen interactions and genome evolution in two generalist and specialist microsporidian pathogens of mosquitoes.</title>
        <authorList>
            <consortium name="The Broad Institute Genomics Platform"/>
            <consortium name="The Broad Institute Genome Sequencing Center for Infectious Disease"/>
            <person name="Cuomo C.A."/>
            <person name="Sanscrainte N.D."/>
            <person name="Goldberg J.M."/>
            <person name="Heiman D."/>
            <person name="Young S."/>
            <person name="Zeng Q."/>
            <person name="Becnel J.J."/>
            <person name="Birren B.W."/>
        </authorList>
    </citation>
    <scope>NUCLEOTIDE SEQUENCE [LARGE SCALE GENOMIC DNA]</scope>
    <source>
        <strain evidence="9">USNM 41457</strain>
    </source>
</reference>
<evidence type="ECO:0000256" key="2">
    <source>
        <dbReference type="ARBA" id="ARBA00022741"/>
    </source>
</evidence>
<dbReference type="InterPro" id="IPR000330">
    <property type="entry name" value="SNF2_N"/>
</dbReference>
<organism evidence="8 9">
    <name type="scientific">Edhazardia aedis (strain USNM 41457)</name>
    <name type="common">Microsporidian parasite</name>
    <dbReference type="NCBI Taxonomy" id="1003232"/>
    <lineage>
        <taxon>Eukaryota</taxon>
        <taxon>Fungi</taxon>
        <taxon>Fungi incertae sedis</taxon>
        <taxon>Microsporidia</taxon>
        <taxon>Edhazardia</taxon>
    </lineage>
</organism>
<name>J9DJ80_EDHAE</name>
<gene>
    <name evidence="8" type="ORF">EDEG_00031</name>
</gene>
<dbReference type="Pfam" id="PF00271">
    <property type="entry name" value="Helicase_C"/>
    <property type="match status" value="1"/>
</dbReference>
<evidence type="ECO:0000256" key="4">
    <source>
        <dbReference type="ARBA" id="ARBA00022840"/>
    </source>
</evidence>
<evidence type="ECO:0000256" key="5">
    <source>
        <dbReference type="ARBA" id="ARBA00023242"/>
    </source>
</evidence>
<proteinExistence type="predicted"/>
<comment type="caution">
    <text evidence="8">The sequence shown here is derived from an EMBL/GenBank/DDBJ whole genome shotgun (WGS) entry which is preliminary data.</text>
</comment>
<feature type="domain" description="Helicase ATP-binding" evidence="6">
    <location>
        <begin position="265"/>
        <end position="428"/>
    </location>
</feature>
<dbReference type="OrthoDB" id="413460at2759"/>
<dbReference type="CDD" id="cd18793">
    <property type="entry name" value="SF2_C_SNF"/>
    <property type="match status" value="1"/>
</dbReference>
<keyword evidence="3" id="KW-0378">Hydrolase</keyword>
<dbReference type="OMA" id="FPLCRIA"/>
<dbReference type="Pfam" id="PF00176">
    <property type="entry name" value="SNF2-rel_dom"/>
    <property type="match status" value="1"/>
</dbReference>
<protein>
    <submittedName>
        <fullName evidence="8">Uncharacterized protein</fullName>
    </submittedName>
</protein>
<dbReference type="HOGENOM" id="CLU_000315_17_8_1"/>
<dbReference type="InterPro" id="IPR027417">
    <property type="entry name" value="P-loop_NTPase"/>
</dbReference>
<dbReference type="PROSITE" id="PS51192">
    <property type="entry name" value="HELICASE_ATP_BIND_1"/>
    <property type="match status" value="1"/>
</dbReference>
<dbReference type="PROSITE" id="PS51194">
    <property type="entry name" value="HELICASE_CTER"/>
    <property type="match status" value="1"/>
</dbReference>